<accession>A0ACB5T9C1</accession>
<reference evidence="1" key="1">
    <citation type="submission" date="2023-04" db="EMBL/GenBank/DDBJ databases">
        <title>Ambrosiozyma monospora NBRC 10751.</title>
        <authorList>
            <person name="Ichikawa N."/>
            <person name="Sato H."/>
            <person name="Tonouchi N."/>
        </authorList>
    </citation>
    <scope>NUCLEOTIDE SEQUENCE</scope>
    <source>
        <strain evidence="1">NBRC 10751</strain>
    </source>
</reference>
<proteinExistence type="predicted"/>
<dbReference type="EMBL" id="BSXS01005290">
    <property type="protein sequence ID" value="GME84144.1"/>
    <property type="molecule type" value="Genomic_DNA"/>
</dbReference>
<evidence type="ECO:0000313" key="2">
    <source>
        <dbReference type="Proteomes" id="UP001165064"/>
    </source>
</evidence>
<dbReference type="Proteomes" id="UP001165064">
    <property type="component" value="Unassembled WGS sequence"/>
</dbReference>
<organism evidence="1 2">
    <name type="scientific">Ambrosiozyma monospora</name>
    <name type="common">Yeast</name>
    <name type="synonym">Endomycopsis monosporus</name>
    <dbReference type="NCBI Taxonomy" id="43982"/>
    <lineage>
        <taxon>Eukaryota</taxon>
        <taxon>Fungi</taxon>
        <taxon>Dikarya</taxon>
        <taxon>Ascomycota</taxon>
        <taxon>Saccharomycotina</taxon>
        <taxon>Pichiomycetes</taxon>
        <taxon>Pichiales</taxon>
        <taxon>Pichiaceae</taxon>
        <taxon>Ambrosiozyma</taxon>
    </lineage>
</organism>
<comment type="caution">
    <text evidence="1">The sequence shown here is derived from an EMBL/GenBank/DDBJ whole genome shotgun (WGS) entry which is preliminary data.</text>
</comment>
<name>A0ACB5T9C1_AMBMO</name>
<evidence type="ECO:0000313" key="1">
    <source>
        <dbReference type="EMBL" id="GME84144.1"/>
    </source>
</evidence>
<sequence>MKENSERTAYQRLQQAEQREGIRLKNVNAFRTRVDHKVYVETYLPKSREKFLEKFVNDINEENTIDANFKYYVNHSNYLTFRNKIKLDEEHRDLLDRVEEEKEEKAAAKAASISVAGTKLKISLKRKKSESDDDDEENENGSVKRQK</sequence>
<gene>
    <name evidence="1" type="ORF">Amon02_000663600</name>
</gene>
<protein>
    <submittedName>
        <fullName evidence="1">Unnamed protein product</fullName>
    </submittedName>
</protein>
<keyword evidence="2" id="KW-1185">Reference proteome</keyword>